<evidence type="ECO:0000313" key="12">
    <source>
        <dbReference type="Proteomes" id="UP000085678"/>
    </source>
</evidence>
<keyword evidence="6 11" id="KW-0735">Signal-anchor</keyword>
<dbReference type="InterPro" id="IPR002659">
    <property type="entry name" value="Glyco_trans_31"/>
</dbReference>
<dbReference type="EC" id="2.4.1.-" evidence="11"/>
<keyword evidence="8 11" id="KW-0333">Golgi apparatus</keyword>
<evidence type="ECO:0000256" key="1">
    <source>
        <dbReference type="ARBA" id="ARBA00004323"/>
    </source>
</evidence>
<dbReference type="RefSeq" id="XP_013388367.1">
    <property type="nucleotide sequence ID" value="XM_013532913.1"/>
</dbReference>
<keyword evidence="9 11" id="KW-0472">Membrane</keyword>
<dbReference type="InParanoid" id="A0A1S3HQQ3"/>
<organism evidence="12 13">
    <name type="scientific">Lingula anatina</name>
    <name type="common">Brachiopod</name>
    <name type="synonym">Lingula unguis</name>
    <dbReference type="NCBI Taxonomy" id="7574"/>
    <lineage>
        <taxon>Eukaryota</taxon>
        <taxon>Metazoa</taxon>
        <taxon>Spiralia</taxon>
        <taxon>Lophotrochozoa</taxon>
        <taxon>Brachiopoda</taxon>
        <taxon>Linguliformea</taxon>
        <taxon>Lingulata</taxon>
        <taxon>Lingulida</taxon>
        <taxon>Linguloidea</taxon>
        <taxon>Lingulidae</taxon>
        <taxon>Lingula</taxon>
    </lineage>
</organism>
<reference evidence="13" key="1">
    <citation type="submission" date="2025-08" db="UniProtKB">
        <authorList>
            <consortium name="RefSeq"/>
        </authorList>
    </citation>
    <scope>IDENTIFICATION</scope>
    <source>
        <tissue evidence="13">Gonads</tissue>
    </source>
</reference>
<proteinExistence type="inferred from homology"/>
<evidence type="ECO:0000256" key="10">
    <source>
        <dbReference type="ARBA" id="ARBA00023180"/>
    </source>
</evidence>
<feature type="transmembrane region" description="Helical" evidence="11">
    <location>
        <begin position="6"/>
        <end position="26"/>
    </location>
</feature>
<protein>
    <recommendedName>
        <fullName evidence="11">Hexosyltransferase</fullName>
        <ecNumber evidence="11">2.4.1.-</ecNumber>
    </recommendedName>
</protein>
<comment type="subcellular location">
    <subcellularLocation>
        <location evidence="1 11">Golgi apparatus membrane</location>
        <topology evidence="1 11">Single-pass type II membrane protein</topology>
    </subcellularLocation>
</comment>
<evidence type="ECO:0000256" key="5">
    <source>
        <dbReference type="ARBA" id="ARBA00022692"/>
    </source>
</evidence>
<evidence type="ECO:0000256" key="8">
    <source>
        <dbReference type="ARBA" id="ARBA00023034"/>
    </source>
</evidence>
<evidence type="ECO:0000256" key="2">
    <source>
        <dbReference type="ARBA" id="ARBA00008661"/>
    </source>
</evidence>
<keyword evidence="3 11" id="KW-0328">Glycosyltransferase</keyword>
<sequence length="354" mass="41967">MGFRRVKGVLTVTILISFAIFVIVELTRSRSQERKDLFLHKKSYNFTINNPRACHTAGRLHQGVFLLVIVVTQPQNFQQRSLFRQTWGSRTQYKDEQIRTLFLAGRSPNFSVQFALKAENDKYEDIIQADFEDCYLNLTLKMVLALRWTVRYCPNALYILKTDDDMIVRYDKLAEYLYNLPWKPMPRLYMGFLLVNKVPKRSKDHKWYTSYEEWPEEHFPTYISGPAYVMGRGAVKGLYSSALETPLFKFEDLFMGICARKANLTLSHNDEMPDRRMGDRYTYCLYDGFITIHHAAVNLSLRYWEELHSAQRPICNITGWEALRIERQKEREKERKEKKTPNPLGHYLKWFSMF</sequence>
<dbReference type="AlphaFoldDB" id="A0A1S3HQQ3"/>
<dbReference type="GeneID" id="106157302"/>
<dbReference type="PANTHER" id="PTHR11214">
    <property type="entry name" value="BETA-1,3-N-ACETYLGLUCOSAMINYLTRANSFERASE"/>
    <property type="match status" value="1"/>
</dbReference>
<keyword evidence="12" id="KW-1185">Reference proteome</keyword>
<dbReference type="Proteomes" id="UP000085678">
    <property type="component" value="Unplaced"/>
</dbReference>
<dbReference type="KEGG" id="lak:106157302"/>
<evidence type="ECO:0000256" key="4">
    <source>
        <dbReference type="ARBA" id="ARBA00022679"/>
    </source>
</evidence>
<dbReference type="GO" id="GO:0006493">
    <property type="term" value="P:protein O-linked glycosylation"/>
    <property type="evidence" value="ECO:0007669"/>
    <property type="project" value="TreeGrafter"/>
</dbReference>
<dbReference type="GO" id="GO:0016758">
    <property type="term" value="F:hexosyltransferase activity"/>
    <property type="evidence" value="ECO:0007669"/>
    <property type="project" value="InterPro"/>
</dbReference>
<evidence type="ECO:0000256" key="11">
    <source>
        <dbReference type="RuleBase" id="RU363063"/>
    </source>
</evidence>
<accession>A0A1S3HQQ3</accession>
<dbReference type="PANTHER" id="PTHR11214:SF314">
    <property type="entry name" value="HEXOSYLTRANSFERASE"/>
    <property type="match status" value="1"/>
</dbReference>
<evidence type="ECO:0000256" key="6">
    <source>
        <dbReference type="ARBA" id="ARBA00022968"/>
    </source>
</evidence>
<dbReference type="Pfam" id="PF01762">
    <property type="entry name" value="Galactosyl_T"/>
    <property type="match status" value="1"/>
</dbReference>
<keyword evidence="10" id="KW-0325">Glycoprotein</keyword>
<dbReference type="FunFam" id="3.90.550.50:FF:000001">
    <property type="entry name" value="Hexosyltransferase"/>
    <property type="match status" value="1"/>
</dbReference>
<comment type="similarity">
    <text evidence="2 11">Belongs to the glycosyltransferase 31 family.</text>
</comment>
<keyword evidence="7 11" id="KW-1133">Transmembrane helix</keyword>
<evidence type="ECO:0000313" key="13">
    <source>
        <dbReference type="RefSeq" id="XP_013388367.1"/>
    </source>
</evidence>
<keyword evidence="4" id="KW-0808">Transferase</keyword>
<dbReference type="GO" id="GO:0000139">
    <property type="term" value="C:Golgi membrane"/>
    <property type="evidence" value="ECO:0007669"/>
    <property type="project" value="UniProtKB-SubCell"/>
</dbReference>
<name>A0A1S3HQQ3_LINAN</name>
<evidence type="ECO:0000256" key="7">
    <source>
        <dbReference type="ARBA" id="ARBA00022989"/>
    </source>
</evidence>
<keyword evidence="5 11" id="KW-0812">Transmembrane</keyword>
<dbReference type="Gene3D" id="3.90.550.50">
    <property type="match status" value="1"/>
</dbReference>
<dbReference type="OrthoDB" id="2139606at2759"/>
<evidence type="ECO:0000256" key="3">
    <source>
        <dbReference type="ARBA" id="ARBA00022676"/>
    </source>
</evidence>
<gene>
    <name evidence="13" type="primary">LOC106157302</name>
</gene>
<evidence type="ECO:0000256" key="9">
    <source>
        <dbReference type="ARBA" id="ARBA00023136"/>
    </source>
</evidence>